<evidence type="ECO:0000313" key="2">
    <source>
        <dbReference type="EnsemblPlants" id="Ma03_p08820.1"/>
    </source>
</evidence>
<dbReference type="AlphaFoldDB" id="A0A804I9Y7"/>
<dbReference type="EnsemblPlants" id="Ma03_t08820.1">
    <property type="protein sequence ID" value="Ma03_p08820.1"/>
    <property type="gene ID" value="Ma03_g08820"/>
</dbReference>
<reference evidence="1" key="1">
    <citation type="submission" date="2021-03" db="EMBL/GenBank/DDBJ databases">
        <authorList>
            <consortium name="Genoscope - CEA"/>
            <person name="William W."/>
        </authorList>
    </citation>
    <scope>NUCLEOTIDE SEQUENCE</scope>
    <source>
        <strain evidence="1">Doubled-haploid Pahang</strain>
    </source>
</reference>
<dbReference type="EMBL" id="HG996468">
    <property type="protein sequence ID" value="CAG1849585.1"/>
    <property type="molecule type" value="Genomic_DNA"/>
</dbReference>
<accession>A0A804I9Y7</accession>
<reference evidence="2" key="2">
    <citation type="submission" date="2021-05" db="UniProtKB">
        <authorList>
            <consortium name="EnsemblPlants"/>
        </authorList>
    </citation>
    <scope>IDENTIFICATION</scope>
    <source>
        <strain evidence="2">subsp. malaccensis</strain>
    </source>
</reference>
<proteinExistence type="predicted"/>
<gene>
    <name evidence="1" type="ORF">GSMUA_211710.1</name>
</gene>
<keyword evidence="3" id="KW-1185">Reference proteome</keyword>
<protein>
    <submittedName>
        <fullName evidence="1">(wild Malaysian banana) hypothetical protein</fullName>
    </submittedName>
</protein>
<name>A0A804I9Y7_MUSAM</name>
<dbReference type="Proteomes" id="UP000012960">
    <property type="component" value="Unplaced"/>
</dbReference>
<evidence type="ECO:0000313" key="1">
    <source>
        <dbReference type="EMBL" id="CAG1849585.1"/>
    </source>
</evidence>
<dbReference type="InParanoid" id="A0A804I9Y7"/>
<evidence type="ECO:0000313" key="3">
    <source>
        <dbReference type="Proteomes" id="UP000012960"/>
    </source>
</evidence>
<sequence length="35" mass="4024">MDRVRRLASQKAVVIFSLSSYCMCPRECLNFPTSN</sequence>
<dbReference type="Gramene" id="Ma03_t08820.1">
    <property type="protein sequence ID" value="Ma03_p08820.1"/>
    <property type="gene ID" value="Ma03_g08820"/>
</dbReference>
<organism evidence="2 3">
    <name type="scientific">Musa acuminata subsp. malaccensis</name>
    <name type="common">Wild banana</name>
    <name type="synonym">Musa malaccensis</name>
    <dbReference type="NCBI Taxonomy" id="214687"/>
    <lineage>
        <taxon>Eukaryota</taxon>
        <taxon>Viridiplantae</taxon>
        <taxon>Streptophyta</taxon>
        <taxon>Embryophyta</taxon>
        <taxon>Tracheophyta</taxon>
        <taxon>Spermatophyta</taxon>
        <taxon>Magnoliopsida</taxon>
        <taxon>Liliopsida</taxon>
        <taxon>Zingiberales</taxon>
        <taxon>Musaceae</taxon>
        <taxon>Musa</taxon>
    </lineage>
</organism>